<comment type="caution">
    <text evidence="1">The sequence shown here is derived from an EMBL/GenBank/DDBJ whole genome shotgun (WGS) entry which is preliminary data.</text>
</comment>
<organism evidence="1 2">
    <name type="scientific">Rhizobium tropici</name>
    <dbReference type="NCBI Taxonomy" id="398"/>
    <lineage>
        <taxon>Bacteria</taxon>
        <taxon>Pseudomonadati</taxon>
        <taxon>Pseudomonadota</taxon>
        <taxon>Alphaproteobacteria</taxon>
        <taxon>Hyphomicrobiales</taxon>
        <taxon>Rhizobiaceae</taxon>
        <taxon>Rhizobium/Agrobacterium group</taxon>
        <taxon>Rhizobium</taxon>
    </lineage>
</organism>
<proteinExistence type="predicted"/>
<geneLocation type="plasmid" evidence="1">
    <name>pA12b</name>
</geneLocation>
<evidence type="ECO:0000313" key="2">
    <source>
        <dbReference type="Proteomes" id="UP000471190"/>
    </source>
</evidence>
<gene>
    <name evidence="1" type="ORF">GXW80_23405</name>
</gene>
<name>A0A6P1C9P8_RHITR</name>
<dbReference type="EMBL" id="JAADZA010000033">
    <property type="protein sequence ID" value="NEV13939.1"/>
    <property type="molecule type" value="Genomic_DNA"/>
</dbReference>
<dbReference type="Proteomes" id="UP000471190">
    <property type="component" value="Unassembled WGS sequence"/>
</dbReference>
<protein>
    <submittedName>
        <fullName evidence="1">Uncharacterized protein</fullName>
    </submittedName>
</protein>
<evidence type="ECO:0000313" key="1">
    <source>
        <dbReference type="EMBL" id="NEV13939.1"/>
    </source>
</evidence>
<keyword evidence="1" id="KW-0614">Plasmid</keyword>
<sequence>MHSANMWEEARGGLQNSLEEFDISECRARKIFGCLSGITNRKSPIEGLRAATLPDRQNHVSDKGQSVVANHPIFCICRDLS</sequence>
<dbReference type="AlphaFoldDB" id="A0A6P1C9P8"/>
<reference evidence="1 2" key="1">
    <citation type="submission" date="2020-02" db="EMBL/GenBank/DDBJ databases">
        <title>Draft genome sequence of Rhizobium tropici.</title>
        <authorList>
            <person name="Khayi S."/>
            <person name="Jemo M."/>
        </authorList>
    </citation>
    <scope>NUCLEOTIDE SEQUENCE [LARGE SCALE GENOMIC DNA]</scope>
    <source>
        <strain evidence="1 2">A12</strain>
        <plasmid evidence="1">pA12b</plasmid>
    </source>
</reference>
<accession>A0A6P1C9P8</accession>